<organism evidence="5 6">
    <name type="scientific">Coemansia pectinata</name>
    <dbReference type="NCBI Taxonomy" id="1052879"/>
    <lineage>
        <taxon>Eukaryota</taxon>
        <taxon>Fungi</taxon>
        <taxon>Fungi incertae sedis</taxon>
        <taxon>Zoopagomycota</taxon>
        <taxon>Kickxellomycotina</taxon>
        <taxon>Kickxellomycetes</taxon>
        <taxon>Kickxellales</taxon>
        <taxon>Kickxellaceae</taxon>
        <taxon>Coemansia</taxon>
    </lineage>
</organism>
<feature type="DNA-binding region" description="HMG box" evidence="2">
    <location>
        <begin position="50"/>
        <end position="118"/>
    </location>
</feature>
<dbReference type="Proteomes" id="UP001140011">
    <property type="component" value="Unassembled WGS sequence"/>
</dbReference>
<dbReference type="InterPro" id="IPR036910">
    <property type="entry name" value="HMG_box_dom_sf"/>
</dbReference>
<feature type="domain" description="HMG box" evidence="4">
    <location>
        <begin position="150"/>
        <end position="218"/>
    </location>
</feature>
<evidence type="ECO:0000256" key="2">
    <source>
        <dbReference type="PROSITE-ProRule" id="PRU00267"/>
    </source>
</evidence>
<evidence type="ECO:0000313" key="5">
    <source>
        <dbReference type="EMBL" id="KAJ2751121.1"/>
    </source>
</evidence>
<feature type="DNA-binding region" description="HMG box" evidence="2">
    <location>
        <begin position="150"/>
        <end position="218"/>
    </location>
</feature>
<accession>A0A9W8GR82</accession>
<feature type="compositionally biased region" description="Polar residues" evidence="3">
    <location>
        <begin position="760"/>
        <end position="786"/>
    </location>
</feature>
<feature type="region of interest" description="Disordered" evidence="3">
    <location>
        <begin position="807"/>
        <end position="834"/>
    </location>
</feature>
<sequence length="964" mass="106983">MLADAFTAIAEVFELVGARSEPIERALGTAEPVECAHDAAELERVLGPKPKSPLSISALYHRDHAKAMSSQNPDLNSKEVKKLISAQWEKVSDEERQQYKDRSSELYRQYKIDVAAYDARVQALIATAYGVPNTPHAVDEVLERELGPKPNPPTPVKQIYRDSVIGDIREENPGIHMIAAQRLAGIRWNGLSEEDRRPFKDCHDTLKKQYEIDDTAYNARKLALLSTCHKSVLMGRIVEPRHPAMWKTSGPLPQSIEQLNELEATLSDEELERELGPKPKRPTSATSMYRSSVINDIRKENPGIHTMEARRFAAIRWKNLSEEGRRPFKDRYDARNKQYKIDKAAYGARLKAYIQAKSGGSVSTARHAEPEPEPEATQSDEELERELGPKPKRPTSATNIYRSSVYKAIRKDNPGIQRNEAQRLAGLRWKNLSEEDRRPFKDHYDALNKQYKIDKAAYDVRLKVYIQAKSRGSASTSRHAELELESLTPSDGAIERVLGLKPKPPLSINKLYHRDHAKATSTQNPDLNYEEVRQLIDAQWGKVSDEERQQYKDRSSELYRQYKIDVAAYDARVQTLISTAYGVPNTPHAVDEILERELGPKPKPPTRAQSIYRGSVIGDIRKENPGIHAVEAQRLAGIRWKNLSEEDRRPFKDRHDARNKQYKIDKAAYDARESVLVKTSVYKLGESREPHVANTSDAVQPSLHLAPSISPGLLPQPTGRLNGPECTTTSVSPRFTGLLSSPPQPPPPIESFSSPWPVGSPTSLQSVLPSDTASWPANHSGTSLPAGSSGAVAPTHPLAISWPAEATLPDESPESTSLPANSGGLPGPTMATERPMSPIQESVAASATLAQPVVPLESIPVDMRPMSLESPNTTETVAFFESPDLSFSLNPHAADVKPPVESAESADSLTPTKAKSKKKKKRLAAEDDDQSTSPQRKKGKRAKGDAKEGKKHKPKIVVKTEDNI</sequence>
<name>A0A9W8GR82_9FUNG</name>
<feature type="compositionally biased region" description="Acidic residues" evidence="3">
    <location>
        <begin position="371"/>
        <end position="384"/>
    </location>
</feature>
<dbReference type="Gene3D" id="1.10.30.10">
    <property type="entry name" value="High mobility group box domain"/>
    <property type="match status" value="6"/>
</dbReference>
<feature type="DNA-binding region" description="HMG box" evidence="2">
    <location>
        <begin position="279"/>
        <end position="347"/>
    </location>
</feature>
<dbReference type="Pfam" id="PF00505">
    <property type="entry name" value="HMG_box"/>
    <property type="match status" value="5"/>
</dbReference>
<dbReference type="InterPro" id="IPR050342">
    <property type="entry name" value="HMGB"/>
</dbReference>
<feature type="DNA-binding region" description="HMG box" evidence="2">
    <location>
        <begin position="602"/>
        <end position="670"/>
    </location>
</feature>
<feature type="domain" description="HMG box" evidence="4">
    <location>
        <begin position="391"/>
        <end position="459"/>
    </location>
</feature>
<dbReference type="EMBL" id="JANBUH010000445">
    <property type="protein sequence ID" value="KAJ2751121.1"/>
    <property type="molecule type" value="Genomic_DNA"/>
</dbReference>
<comment type="caution">
    <text evidence="5">The sequence shown here is derived from an EMBL/GenBank/DDBJ whole genome shotgun (WGS) entry which is preliminary data.</text>
</comment>
<dbReference type="SMART" id="SM00398">
    <property type="entry name" value="HMG"/>
    <property type="match status" value="6"/>
</dbReference>
<gene>
    <name evidence="5" type="ORF">GGI19_004688</name>
</gene>
<dbReference type="OrthoDB" id="5550281at2759"/>
<reference evidence="5" key="1">
    <citation type="submission" date="2022-07" db="EMBL/GenBank/DDBJ databases">
        <title>Phylogenomic reconstructions and comparative analyses of Kickxellomycotina fungi.</title>
        <authorList>
            <person name="Reynolds N.K."/>
            <person name="Stajich J.E."/>
            <person name="Barry K."/>
            <person name="Grigoriev I.V."/>
            <person name="Crous P."/>
            <person name="Smith M.E."/>
        </authorList>
    </citation>
    <scope>NUCLEOTIDE SEQUENCE</scope>
    <source>
        <strain evidence="5">BCRC 34297</strain>
    </source>
</reference>
<dbReference type="PROSITE" id="PS50118">
    <property type="entry name" value="HMG_BOX_2"/>
    <property type="match status" value="6"/>
</dbReference>
<dbReference type="GO" id="GO:0003677">
    <property type="term" value="F:DNA binding"/>
    <property type="evidence" value="ECO:0007669"/>
    <property type="project" value="UniProtKB-UniRule"/>
</dbReference>
<feature type="domain" description="HMG box" evidence="4">
    <location>
        <begin position="602"/>
        <end position="670"/>
    </location>
</feature>
<feature type="DNA-binding region" description="HMG box" evidence="2">
    <location>
        <begin position="502"/>
        <end position="570"/>
    </location>
</feature>
<feature type="region of interest" description="Disordered" evidence="3">
    <location>
        <begin position="267"/>
        <end position="286"/>
    </location>
</feature>
<keyword evidence="2" id="KW-0539">Nucleus</keyword>
<evidence type="ECO:0000256" key="1">
    <source>
        <dbReference type="ARBA" id="ARBA00023125"/>
    </source>
</evidence>
<evidence type="ECO:0000259" key="4">
    <source>
        <dbReference type="PROSITE" id="PS50118"/>
    </source>
</evidence>
<evidence type="ECO:0000313" key="6">
    <source>
        <dbReference type="Proteomes" id="UP001140011"/>
    </source>
</evidence>
<feature type="DNA-binding region" description="HMG box" evidence="2">
    <location>
        <begin position="391"/>
        <end position="459"/>
    </location>
</feature>
<evidence type="ECO:0000256" key="3">
    <source>
        <dbReference type="SAM" id="MobiDB-lite"/>
    </source>
</evidence>
<dbReference type="PANTHER" id="PTHR48112:SF22">
    <property type="entry name" value="MITOCHONDRIAL TRANSCRIPTION FACTOR A, ISOFORM B"/>
    <property type="match status" value="1"/>
</dbReference>
<feature type="region of interest" description="Disordered" evidence="3">
    <location>
        <begin position="890"/>
        <end position="964"/>
    </location>
</feature>
<proteinExistence type="predicted"/>
<feature type="domain" description="HMG box" evidence="4">
    <location>
        <begin position="279"/>
        <end position="347"/>
    </location>
</feature>
<dbReference type="PANTHER" id="PTHR48112">
    <property type="entry name" value="HIGH MOBILITY GROUP PROTEIN DSP1"/>
    <property type="match status" value="1"/>
</dbReference>
<keyword evidence="6" id="KW-1185">Reference proteome</keyword>
<dbReference type="CDD" id="cd00084">
    <property type="entry name" value="HMG-box_SF"/>
    <property type="match status" value="2"/>
</dbReference>
<feature type="region of interest" description="Disordered" evidence="3">
    <location>
        <begin position="737"/>
        <end position="792"/>
    </location>
</feature>
<dbReference type="InterPro" id="IPR009071">
    <property type="entry name" value="HMG_box_dom"/>
</dbReference>
<dbReference type="SUPFAM" id="SSF47095">
    <property type="entry name" value="HMG-box"/>
    <property type="match status" value="6"/>
</dbReference>
<feature type="region of interest" description="Disordered" evidence="3">
    <location>
        <begin position="361"/>
        <end position="399"/>
    </location>
</feature>
<keyword evidence="1 2" id="KW-0238">DNA-binding</keyword>
<feature type="domain" description="HMG box" evidence="4">
    <location>
        <begin position="502"/>
        <end position="570"/>
    </location>
</feature>
<dbReference type="AlphaFoldDB" id="A0A9W8GR82"/>
<feature type="domain" description="HMG box" evidence="4">
    <location>
        <begin position="50"/>
        <end position="118"/>
    </location>
</feature>
<protein>
    <recommendedName>
        <fullName evidence="4">HMG box domain-containing protein</fullName>
    </recommendedName>
</protein>
<dbReference type="GO" id="GO:0005634">
    <property type="term" value="C:nucleus"/>
    <property type="evidence" value="ECO:0007669"/>
    <property type="project" value="UniProtKB-UniRule"/>
</dbReference>